<name>A0A0N4YZJ4_NIPBR</name>
<dbReference type="AlphaFoldDB" id="A0A0N4YZJ4"/>
<accession>A0A0N4YZJ4</accession>
<dbReference type="Proteomes" id="UP000271162">
    <property type="component" value="Unassembled WGS sequence"/>
</dbReference>
<evidence type="ECO:0000313" key="2">
    <source>
        <dbReference type="Proteomes" id="UP000271162"/>
    </source>
</evidence>
<keyword evidence="2" id="KW-1185">Reference proteome</keyword>
<organism evidence="3">
    <name type="scientific">Nippostrongylus brasiliensis</name>
    <name type="common">Rat hookworm</name>
    <dbReference type="NCBI Taxonomy" id="27835"/>
    <lineage>
        <taxon>Eukaryota</taxon>
        <taxon>Metazoa</taxon>
        <taxon>Ecdysozoa</taxon>
        <taxon>Nematoda</taxon>
        <taxon>Chromadorea</taxon>
        <taxon>Rhabditida</taxon>
        <taxon>Rhabditina</taxon>
        <taxon>Rhabditomorpha</taxon>
        <taxon>Strongyloidea</taxon>
        <taxon>Heligmosomidae</taxon>
        <taxon>Nippostrongylus</taxon>
    </lineage>
</organism>
<dbReference type="EMBL" id="UYSL01028682">
    <property type="protein sequence ID" value="VDL87648.1"/>
    <property type="molecule type" value="Genomic_DNA"/>
</dbReference>
<sequence>MCNCQELNPDENDDYTGKFFCEIFYSCSHPIS</sequence>
<evidence type="ECO:0000313" key="3">
    <source>
        <dbReference type="WBParaSite" id="NBR_0002266601-mRNA-1"/>
    </source>
</evidence>
<evidence type="ECO:0000313" key="1">
    <source>
        <dbReference type="EMBL" id="VDL87648.1"/>
    </source>
</evidence>
<proteinExistence type="predicted"/>
<reference evidence="1 2" key="2">
    <citation type="submission" date="2018-11" db="EMBL/GenBank/DDBJ databases">
        <authorList>
            <consortium name="Pathogen Informatics"/>
        </authorList>
    </citation>
    <scope>NUCLEOTIDE SEQUENCE [LARGE SCALE GENOMIC DNA]</scope>
</reference>
<reference evidence="3" key="1">
    <citation type="submission" date="2017-02" db="UniProtKB">
        <authorList>
            <consortium name="WormBaseParasite"/>
        </authorList>
    </citation>
    <scope>IDENTIFICATION</scope>
</reference>
<gene>
    <name evidence="1" type="ORF">NBR_LOCUS22667</name>
</gene>
<dbReference type="WBParaSite" id="NBR_0002266601-mRNA-1">
    <property type="protein sequence ID" value="NBR_0002266601-mRNA-1"/>
    <property type="gene ID" value="NBR_0002266601"/>
</dbReference>
<protein>
    <submittedName>
        <fullName evidence="3">Plasmodium variant antigen protein Cir/Yir/Bir</fullName>
    </submittedName>
</protein>